<dbReference type="OrthoDB" id="5868009at2759"/>
<protein>
    <submittedName>
        <fullName evidence="2">Uncharacterized protein</fullName>
    </submittedName>
</protein>
<dbReference type="Proteomes" id="UP000298663">
    <property type="component" value="Chromosome X"/>
</dbReference>
<sequence>MKCEKWVIYRRKQKKVSQKKLKLTRSLTDRSSVCGVVGNDSLVFQLWSILVRIFLACVFLGCGVGAVVYSVINANGNQKHSVAKTEYFNANITQQCLNGKITTEMRYKNPMNQTRIPMILKYGMEWQQDKEGQRIRHRVGLDKKLWKYTYYVSFDRTYVDTPTGCTRMDNFGYDDYLKRFGLGELRKTRSERVEIGHSSTGVFVYEGEPGPGAKYEDTHGVFAHPDLVFGFTSEETGATLGWMAYFPTSNTTTLYKEEYWFPTMELKKPDIDVFEPPVHCH</sequence>
<dbReference type="EMBL" id="CM016762">
    <property type="protein sequence ID" value="TMS35233.1"/>
    <property type="molecule type" value="Genomic_DNA"/>
</dbReference>
<evidence type="ECO:0000313" key="2">
    <source>
        <dbReference type="EMBL" id="TMS35233.1"/>
    </source>
</evidence>
<accession>A0A4V6I7H4</accession>
<evidence type="ECO:0000313" key="3">
    <source>
        <dbReference type="Proteomes" id="UP000298663"/>
    </source>
</evidence>
<keyword evidence="1" id="KW-0812">Transmembrane</keyword>
<name>A0A4V6I7H4_STECR</name>
<keyword evidence="1" id="KW-1133">Transmembrane helix</keyword>
<dbReference type="AlphaFoldDB" id="A0A4V6I7H4"/>
<dbReference type="EMBL" id="AZBU02000001">
    <property type="protein sequence ID" value="TMS35233.1"/>
    <property type="molecule type" value="Genomic_DNA"/>
</dbReference>
<feature type="transmembrane region" description="Helical" evidence="1">
    <location>
        <begin position="49"/>
        <end position="72"/>
    </location>
</feature>
<comment type="caution">
    <text evidence="2">The sequence shown here is derived from an EMBL/GenBank/DDBJ whole genome shotgun (WGS) entry which is preliminary data.</text>
</comment>
<gene>
    <name evidence="2" type="ORF">L596_002680</name>
</gene>
<reference evidence="2 3" key="1">
    <citation type="journal article" date="2015" name="Genome Biol.">
        <title>Comparative genomics of Steinernema reveals deeply conserved gene regulatory networks.</title>
        <authorList>
            <person name="Dillman A.R."/>
            <person name="Macchietto M."/>
            <person name="Porter C.F."/>
            <person name="Rogers A."/>
            <person name="Williams B."/>
            <person name="Antoshechkin I."/>
            <person name="Lee M.M."/>
            <person name="Goodwin Z."/>
            <person name="Lu X."/>
            <person name="Lewis E.E."/>
            <person name="Goodrich-Blair H."/>
            <person name="Stock S.P."/>
            <person name="Adams B.J."/>
            <person name="Sternberg P.W."/>
            <person name="Mortazavi A."/>
        </authorList>
    </citation>
    <scope>NUCLEOTIDE SEQUENCE [LARGE SCALE GENOMIC DNA]</scope>
    <source>
        <strain evidence="2 3">ALL</strain>
    </source>
</reference>
<evidence type="ECO:0000256" key="1">
    <source>
        <dbReference type="SAM" id="Phobius"/>
    </source>
</evidence>
<reference evidence="2 3" key="2">
    <citation type="journal article" date="2019" name="G3 (Bethesda)">
        <title>Hybrid Assembly of the Genome of the Entomopathogenic Nematode Steinernema carpocapsae Identifies the X-Chromosome.</title>
        <authorList>
            <person name="Serra L."/>
            <person name="Macchietto M."/>
            <person name="Macias-Munoz A."/>
            <person name="McGill C.J."/>
            <person name="Rodriguez I.M."/>
            <person name="Rodriguez B."/>
            <person name="Murad R."/>
            <person name="Mortazavi A."/>
        </authorList>
    </citation>
    <scope>NUCLEOTIDE SEQUENCE [LARGE SCALE GENOMIC DNA]</scope>
    <source>
        <strain evidence="2 3">ALL</strain>
    </source>
</reference>
<proteinExistence type="predicted"/>
<keyword evidence="1" id="KW-0472">Membrane</keyword>
<keyword evidence="3" id="KW-1185">Reference proteome</keyword>
<organism evidence="2 3">
    <name type="scientific">Steinernema carpocapsae</name>
    <name type="common">Entomopathogenic nematode</name>
    <dbReference type="NCBI Taxonomy" id="34508"/>
    <lineage>
        <taxon>Eukaryota</taxon>
        <taxon>Metazoa</taxon>
        <taxon>Ecdysozoa</taxon>
        <taxon>Nematoda</taxon>
        <taxon>Chromadorea</taxon>
        <taxon>Rhabditida</taxon>
        <taxon>Tylenchina</taxon>
        <taxon>Panagrolaimomorpha</taxon>
        <taxon>Strongyloidoidea</taxon>
        <taxon>Steinernematidae</taxon>
        <taxon>Steinernema</taxon>
    </lineage>
</organism>